<organism evidence="4">
    <name type="scientific">Candidatus Tenderia electrophaga</name>
    <dbReference type="NCBI Taxonomy" id="1748243"/>
    <lineage>
        <taxon>Bacteria</taxon>
        <taxon>Pseudomonadati</taxon>
        <taxon>Pseudomonadota</taxon>
        <taxon>Gammaproteobacteria</taxon>
        <taxon>Candidatus Tenderiales</taxon>
        <taxon>Candidatus Tenderiaceae</taxon>
        <taxon>Candidatus Tenderia</taxon>
    </lineage>
</organism>
<evidence type="ECO:0000259" key="3">
    <source>
        <dbReference type="PROSITE" id="PS50968"/>
    </source>
</evidence>
<sequence length="117" mass="12566">NSRPFYVSVDGVPEEIMVETLEEIGLADSGEILPARTKGSKRPQAKQPGHVTTSMPGTIVEVLVNEGDEVKEGDALLVTEAMKMETEVQAPISGKVVAVHIQKGDTVNPDETLIEIE</sequence>
<dbReference type="InterPro" id="IPR050709">
    <property type="entry name" value="Biotin_Carboxyl_Carrier/Decarb"/>
</dbReference>
<dbReference type="Proteomes" id="UP000885832">
    <property type="component" value="Unassembled WGS sequence"/>
</dbReference>
<accession>A0A832N3D1</accession>
<dbReference type="PROSITE" id="PS50968">
    <property type="entry name" value="BIOTINYL_LIPOYL"/>
    <property type="match status" value="1"/>
</dbReference>
<feature type="domain" description="Lipoyl-binding" evidence="3">
    <location>
        <begin position="42"/>
        <end position="117"/>
    </location>
</feature>
<dbReference type="AlphaFoldDB" id="A0A832N3D1"/>
<dbReference type="EMBL" id="DRNF01000228">
    <property type="protein sequence ID" value="HHJ80700.1"/>
    <property type="molecule type" value="Genomic_DNA"/>
</dbReference>
<protein>
    <submittedName>
        <fullName evidence="4">Biotin/lipoyl-binding protein</fullName>
    </submittedName>
</protein>
<dbReference type="SUPFAM" id="SSF51230">
    <property type="entry name" value="Single hybrid motif"/>
    <property type="match status" value="1"/>
</dbReference>
<keyword evidence="1" id="KW-0092">Biotin</keyword>
<dbReference type="FunFam" id="2.40.50.100:FF:000003">
    <property type="entry name" value="Acetyl-CoA carboxylase biotin carboxyl carrier protein"/>
    <property type="match status" value="1"/>
</dbReference>
<feature type="non-terminal residue" evidence="4">
    <location>
        <position position="1"/>
    </location>
</feature>
<comment type="caution">
    <text evidence="4">The sequence shown here is derived from an EMBL/GenBank/DDBJ whole genome shotgun (WGS) entry which is preliminary data.</text>
</comment>
<gene>
    <name evidence="4" type="ORF">ENJ65_03610</name>
</gene>
<dbReference type="CDD" id="cd06850">
    <property type="entry name" value="biotinyl_domain"/>
    <property type="match status" value="1"/>
</dbReference>
<dbReference type="Pfam" id="PF00364">
    <property type="entry name" value="Biotin_lipoyl"/>
    <property type="match status" value="1"/>
</dbReference>
<evidence type="ECO:0000256" key="1">
    <source>
        <dbReference type="ARBA" id="ARBA00023267"/>
    </source>
</evidence>
<feature type="region of interest" description="Disordered" evidence="2">
    <location>
        <begin position="34"/>
        <end position="56"/>
    </location>
</feature>
<dbReference type="InterPro" id="IPR000089">
    <property type="entry name" value="Biotin_lipoyl"/>
</dbReference>
<dbReference type="PANTHER" id="PTHR45266:SF3">
    <property type="entry name" value="OXALOACETATE DECARBOXYLASE ALPHA CHAIN"/>
    <property type="match status" value="1"/>
</dbReference>
<reference evidence="4" key="1">
    <citation type="journal article" date="2020" name="mSystems">
        <title>Genome- and Community-Level Interaction Insights into Carbon Utilization and Element Cycling Functions of Hydrothermarchaeota in Hydrothermal Sediment.</title>
        <authorList>
            <person name="Zhou Z."/>
            <person name="Liu Y."/>
            <person name="Xu W."/>
            <person name="Pan J."/>
            <person name="Luo Z.H."/>
            <person name="Li M."/>
        </authorList>
    </citation>
    <scope>NUCLEOTIDE SEQUENCE [LARGE SCALE GENOMIC DNA]</scope>
    <source>
        <strain evidence="4">HyVt-505</strain>
    </source>
</reference>
<evidence type="ECO:0000313" key="4">
    <source>
        <dbReference type="EMBL" id="HHJ80700.1"/>
    </source>
</evidence>
<evidence type="ECO:0000256" key="2">
    <source>
        <dbReference type="SAM" id="MobiDB-lite"/>
    </source>
</evidence>
<proteinExistence type="predicted"/>
<dbReference type="InterPro" id="IPR011053">
    <property type="entry name" value="Single_hybrid_motif"/>
</dbReference>
<dbReference type="PANTHER" id="PTHR45266">
    <property type="entry name" value="OXALOACETATE DECARBOXYLASE ALPHA CHAIN"/>
    <property type="match status" value="1"/>
</dbReference>
<dbReference type="Gene3D" id="2.40.50.100">
    <property type="match status" value="1"/>
</dbReference>
<name>A0A832N3D1_9GAMM</name>